<sequence length="230" mass="25866">MKRSNLNNREQLLSALVIVAIVAGAYGLLRYRAVDERIEHLQKSTESMQKRLLKARIPDEPLENVEGLTAQLDDLERAMALVRDQAELMELRLAPFDSQELKVRISQLARDSGVRIRSNEKLQPPPQTKNDQKSKRAGKKRGKTAAKPTEPLILPETSGWVVRMSPGTMFHRPMQQIELEGSFMGIRKFIHGLDDLSYQVTVLQLNIEKLPLASPAGYPQALLAKLVLAL</sequence>
<evidence type="ECO:0000256" key="3">
    <source>
        <dbReference type="SAM" id="Phobius"/>
    </source>
</evidence>
<evidence type="ECO:0000256" key="2">
    <source>
        <dbReference type="SAM" id="MobiDB-lite"/>
    </source>
</evidence>
<dbReference type="RefSeq" id="WP_305908873.1">
    <property type="nucleotide sequence ID" value="NZ_CP157743.1"/>
</dbReference>
<gene>
    <name evidence="4" type="ORF">Q9L42_008480</name>
</gene>
<organism evidence="4 5">
    <name type="scientific">Methylomarinum roseum</name>
    <dbReference type="NCBI Taxonomy" id="3067653"/>
    <lineage>
        <taxon>Bacteria</taxon>
        <taxon>Pseudomonadati</taxon>
        <taxon>Pseudomonadota</taxon>
        <taxon>Gammaproteobacteria</taxon>
        <taxon>Methylococcales</taxon>
        <taxon>Methylococcaceae</taxon>
        <taxon>Methylomarinum</taxon>
    </lineage>
</organism>
<keyword evidence="1" id="KW-0175">Coiled coil</keyword>
<reference evidence="4 5" key="1">
    <citation type="journal article" date="2024" name="Microbiology">
        <title>Methylomarinum rosea sp. nov., a novel halophilic methanotrophic bacterium from the hypersaline Lake Elton.</title>
        <authorList>
            <person name="Suleimanov R.Z."/>
            <person name="Oshkin I.Y."/>
            <person name="Danilova O.V."/>
            <person name="Suzina N.E."/>
            <person name="Dedysh S.N."/>
        </authorList>
    </citation>
    <scope>NUCLEOTIDE SEQUENCE [LARGE SCALE GENOMIC DNA]</scope>
    <source>
        <strain evidence="4 5">Ch1-1</strain>
    </source>
</reference>
<dbReference type="KEGG" id="mech:Q9L42_008480"/>
<keyword evidence="3" id="KW-0812">Transmembrane</keyword>
<accession>A0AAU7NYW6</accession>
<evidence type="ECO:0000313" key="4">
    <source>
        <dbReference type="EMBL" id="XBS22145.1"/>
    </source>
</evidence>
<evidence type="ECO:0000313" key="5">
    <source>
        <dbReference type="Proteomes" id="UP001225378"/>
    </source>
</evidence>
<feature type="coiled-coil region" evidence="1">
    <location>
        <begin position="65"/>
        <end position="92"/>
    </location>
</feature>
<feature type="transmembrane region" description="Helical" evidence="3">
    <location>
        <begin position="12"/>
        <end position="29"/>
    </location>
</feature>
<feature type="compositionally biased region" description="Basic residues" evidence="2">
    <location>
        <begin position="135"/>
        <end position="144"/>
    </location>
</feature>
<dbReference type="EMBL" id="CP157743">
    <property type="protein sequence ID" value="XBS22145.1"/>
    <property type="molecule type" value="Genomic_DNA"/>
</dbReference>
<keyword evidence="3" id="KW-0472">Membrane</keyword>
<name>A0AAU7NYW6_9GAMM</name>
<dbReference type="AlphaFoldDB" id="A0AAU7NYW6"/>
<evidence type="ECO:0000256" key="1">
    <source>
        <dbReference type="SAM" id="Coils"/>
    </source>
</evidence>
<feature type="region of interest" description="Disordered" evidence="2">
    <location>
        <begin position="114"/>
        <end position="149"/>
    </location>
</feature>
<protein>
    <submittedName>
        <fullName evidence="4">Uncharacterized protein</fullName>
    </submittedName>
</protein>
<proteinExistence type="predicted"/>
<dbReference type="Proteomes" id="UP001225378">
    <property type="component" value="Chromosome"/>
</dbReference>
<keyword evidence="5" id="KW-1185">Reference proteome</keyword>
<keyword evidence="3" id="KW-1133">Transmembrane helix</keyword>